<proteinExistence type="predicted"/>
<feature type="transmembrane region" description="Helical" evidence="2">
    <location>
        <begin position="151"/>
        <end position="180"/>
    </location>
</feature>
<dbReference type="AlphaFoldDB" id="A0A1J0VLB5"/>
<keyword evidence="2" id="KW-0812">Transmembrane</keyword>
<name>A0A1J0VLB5_9NOCA</name>
<feature type="compositionally biased region" description="Low complexity" evidence="1">
    <location>
        <begin position="66"/>
        <end position="84"/>
    </location>
</feature>
<dbReference type="KEGG" id="nsl:BOX37_01160"/>
<protein>
    <recommendedName>
        <fullName evidence="3">DUF4190 domain-containing protein</fullName>
    </recommendedName>
</protein>
<accession>A0A1J0VLB5</accession>
<keyword evidence="5" id="KW-1185">Reference proteome</keyword>
<reference evidence="4" key="1">
    <citation type="submission" date="2016-11" db="EMBL/GenBank/DDBJ databases">
        <authorList>
            <person name="Jaros S."/>
            <person name="Januszkiewicz K."/>
            <person name="Wedrychowicz H."/>
        </authorList>
    </citation>
    <scope>NUCLEOTIDE SEQUENCE [LARGE SCALE GENOMIC DNA]</scope>
    <source>
        <strain evidence="4">Y48</strain>
    </source>
</reference>
<keyword evidence="2" id="KW-0472">Membrane</keyword>
<dbReference type="OrthoDB" id="4462868at2"/>
<evidence type="ECO:0000259" key="3">
    <source>
        <dbReference type="Pfam" id="PF13828"/>
    </source>
</evidence>
<feature type="compositionally biased region" description="Low complexity" evidence="1">
    <location>
        <begin position="41"/>
        <end position="57"/>
    </location>
</feature>
<feature type="transmembrane region" description="Helical" evidence="2">
    <location>
        <begin position="110"/>
        <end position="139"/>
    </location>
</feature>
<gene>
    <name evidence="4" type="ORF">BOX37_01160</name>
</gene>
<evidence type="ECO:0000313" key="4">
    <source>
        <dbReference type="EMBL" id="APE32806.1"/>
    </source>
</evidence>
<dbReference type="Proteomes" id="UP000183810">
    <property type="component" value="Chromosome"/>
</dbReference>
<organism evidence="4 5">
    <name type="scientific">Nocardia mangyaensis</name>
    <dbReference type="NCBI Taxonomy" id="2213200"/>
    <lineage>
        <taxon>Bacteria</taxon>
        <taxon>Bacillati</taxon>
        <taxon>Actinomycetota</taxon>
        <taxon>Actinomycetes</taxon>
        <taxon>Mycobacteriales</taxon>
        <taxon>Nocardiaceae</taxon>
        <taxon>Nocardia</taxon>
    </lineage>
</organism>
<evidence type="ECO:0000256" key="1">
    <source>
        <dbReference type="SAM" id="MobiDB-lite"/>
    </source>
</evidence>
<dbReference type="Pfam" id="PF13828">
    <property type="entry name" value="DUF4190"/>
    <property type="match status" value="1"/>
</dbReference>
<evidence type="ECO:0000313" key="5">
    <source>
        <dbReference type="Proteomes" id="UP000183810"/>
    </source>
</evidence>
<feature type="domain" description="DUF4190" evidence="3">
    <location>
        <begin position="110"/>
        <end position="169"/>
    </location>
</feature>
<evidence type="ECO:0000256" key="2">
    <source>
        <dbReference type="SAM" id="Phobius"/>
    </source>
</evidence>
<keyword evidence="2" id="KW-1133">Transmembrane helix</keyword>
<dbReference type="InterPro" id="IPR025241">
    <property type="entry name" value="DUF4190"/>
</dbReference>
<dbReference type="RefSeq" id="WP_071925827.1">
    <property type="nucleotide sequence ID" value="NZ_CP018082.1"/>
</dbReference>
<sequence length="189" mass="19698">MTNPGDSDEWWKQYGGSGVSPESGAPGSVPQYPTAPPSQPSQPQSPSYPSAPQYPQQSAPPPSQPQYPNYQQPQAGAPQYPQQPGYGGYPQAGGYQPYGAYPQPQGTNGLAIASLVTSLIGMCTCIGSIVGIVLGVMALNQLKERGGEGRGMALAGIWIGAITLVLGLLYVVFVMVLGFAGGWETTSTY</sequence>
<dbReference type="EMBL" id="CP018082">
    <property type="protein sequence ID" value="APE32806.1"/>
    <property type="molecule type" value="Genomic_DNA"/>
</dbReference>
<feature type="region of interest" description="Disordered" evidence="1">
    <location>
        <begin position="1"/>
        <end position="86"/>
    </location>
</feature>